<comment type="caution">
    <text evidence="2">The sequence shown here is derived from an EMBL/GenBank/DDBJ whole genome shotgun (WGS) entry which is preliminary data.</text>
</comment>
<keyword evidence="1" id="KW-0472">Membrane</keyword>
<accession>A0AAV4T721</accession>
<sequence length="181" mass="20160">MEAEEDAEVLTAIFGVVIGAILVLALIIIIILLSIKLRSRRTVKARNYSPDVEKCDAHLMKECKEPCAPSSQGPDIIPEKSFFQERSETTVKTCDSEDDVNLSLVQSDPTSRKYGEYQSVTFTEDPELISTPKKLRLLQEIEGEVEESGITVETPLISSIPTAVQQWTDHRKEGLRLSTPV</sequence>
<proteinExistence type="predicted"/>
<organism evidence="2 3">
    <name type="scientific">Caerostris darwini</name>
    <dbReference type="NCBI Taxonomy" id="1538125"/>
    <lineage>
        <taxon>Eukaryota</taxon>
        <taxon>Metazoa</taxon>
        <taxon>Ecdysozoa</taxon>
        <taxon>Arthropoda</taxon>
        <taxon>Chelicerata</taxon>
        <taxon>Arachnida</taxon>
        <taxon>Araneae</taxon>
        <taxon>Araneomorphae</taxon>
        <taxon>Entelegynae</taxon>
        <taxon>Araneoidea</taxon>
        <taxon>Araneidae</taxon>
        <taxon>Caerostris</taxon>
    </lineage>
</organism>
<name>A0AAV4T721_9ARAC</name>
<gene>
    <name evidence="2" type="primary">X975_22390</name>
    <name evidence="2" type="ORF">CDAR_122361</name>
</gene>
<dbReference type="AlphaFoldDB" id="A0AAV4T721"/>
<evidence type="ECO:0000313" key="3">
    <source>
        <dbReference type="Proteomes" id="UP001054837"/>
    </source>
</evidence>
<dbReference type="Proteomes" id="UP001054837">
    <property type="component" value="Unassembled WGS sequence"/>
</dbReference>
<evidence type="ECO:0000313" key="2">
    <source>
        <dbReference type="EMBL" id="GIY42090.1"/>
    </source>
</evidence>
<keyword evidence="3" id="KW-1185">Reference proteome</keyword>
<feature type="transmembrane region" description="Helical" evidence="1">
    <location>
        <begin position="12"/>
        <end position="35"/>
    </location>
</feature>
<protein>
    <submittedName>
        <fullName evidence="2">Uncharacterized protein</fullName>
    </submittedName>
</protein>
<keyword evidence="1" id="KW-1133">Transmembrane helix</keyword>
<evidence type="ECO:0000256" key="1">
    <source>
        <dbReference type="SAM" id="Phobius"/>
    </source>
</evidence>
<keyword evidence="1" id="KW-0812">Transmembrane</keyword>
<reference evidence="2 3" key="1">
    <citation type="submission" date="2021-06" db="EMBL/GenBank/DDBJ databases">
        <title>Caerostris darwini draft genome.</title>
        <authorList>
            <person name="Kono N."/>
            <person name="Arakawa K."/>
        </authorList>
    </citation>
    <scope>NUCLEOTIDE SEQUENCE [LARGE SCALE GENOMIC DNA]</scope>
</reference>
<dbReference type="EMBL" id="BPLQ01009147">
    <property type="protein sequence ID" value="GIY42090.1"/>
    <property type="molecule type" value="Genomic_DNA"/>
</dbReference>